<dbReference type="AlphaFoldDB" id="A0A8J7KKZ3"/>
<evidence type="ECO:0000313" key="1">
    <source>
        <dbReference type="EMBL" id="MBF4500659.1"/>
    </source>
</evidence>
<name>A0A8J7KKZ3_9BACL</name>
<dbReference type="EMBL" id="JADKPV010000001">
    <property type="protein sequence ID" value="MBF4500659.1"/>
    <property type="molecule type" value="Genomic_DNA"/>
</dbReference>
<dbReference type="Proteomes" id="UP000622653">
    <property type="component" value="Unassembled WGS sequence"/>
</dbReference>
<reference evidence="1" key="1">
    <citation type="submission" date="2020-11" db="EMBL/GenBank/DDBJ databases">
        <title>Multidrug resistant novel bacterium Savagea serpentis sp. nov., isolated from the scats of a vine snake (Ahaetulla nasuta).</title>
        <authorList>
            <person name="Venkata Ramana V."/>
            <person name="Vikas Patil S."/>
            <person name="Yogita Lugani V."/>
        </authorList>
    </citation>
    <scope>NUCLEOTIDE SEQUENCE</scope>
    <source>
        <strain evidence="1">SN6</strain>
    </source>
</reference>
<sequence length="89" mass="10460">MEYRLAIYQQFKEEGKPSIEEKHATSTLYDALMWFSDETTRLGITEDRIEVGALNQWVDVEEPVSYRYMLELHVKNPLGEYVPFKTLNG</sequence>
<protein>
    <submittedName>
        <fullName evidence="1">Uncharacterized protein</fullName>
    </submittedName>
</protein>
<gene>
    <name evidence="1" type="ORF">IRY55_04710</name>
</gene>
<comment type="caution">
    <text evidence="1">The sequence shown here is derived from an EMBL/GenBank/DDBJ whole genome shotgun (WGS) entry which is preliminary data.</text>
</comment>
<accession>A0A8J7KKZ3</accession>
<dbReference type="RefSeq" id="WP_194562088.1">
    <property type="nucleotide sequence ID" value="NZ_JADKPV010000001.1"/>
</dbReference>
<proteinExistence type="predicted"/>
<evidence type="ECO:0000313" key="2">
    <source>
        <dbReference type="Proteomes" id="UP000622653"/>
    </source>
</evidence>
<keyword evidence="2" id="KW-1185">Reference proteome</keyword>
<organism evidence="1 2">
    <name type="scientific">Savagea serpentis</name>
    <dbReference type="NCBI Taxonomy" id="2785297"/>
    <lineage>
        <taxon>Bacteria</taxon>
        <taxon>Bacillati</taxon>
        <taxon>Bacillota</taxon>
        <taxon>Bacilli</taxon>
        <taxon>Bacillales</taxon>
        <taxon>Caryophanaceae</taxon>
        <taxon>Savagea</taxon>
    </lineage>
</organism>